<evidence type="ECO:0000313" key="3">
    <source>
        <dbReference type="EMBL" id="KDQ18261.1"/>
    </source>
</evidence>
<dbReference type="PANTHER" id="PTHR12452">
    <property type="entry name" value="42-9-9 PROTEIN-RELATED"/>
    <property type="match status" value="1"/>
</dbReference>
<dbReference type="STRING" id="930990.A0A067N3B5"/>
<dbReference type="Proteomes" id="UP000027195">
    <property type="component" value="Unassembled WGS sequence"/>
</dbReference>
<dbReference type="SUPFAM" id="SSF52833">
    <property type="entry name" value="Thioredoxin-like"/>
    <property type="match status" value="1"/>
</dbReference>
<dbReference type="InterPro" id="IPR010357">
    <property type="entry name" value="TXNDC17_dom"/>
</dbReference>
<gene>
    <name evidence="3" type="ORF">BOTBODRAFT_128360</name>
</gene>
<organism evidence="3 4">
    <name type="scientific">Botryobasidium botryosum (strain FD-172 SS1)</name>
    <dbReference type="NCBI Taxonomy" id="930990"/>
    <lineage>
        <taxon>Eukaryota</taxon>
        <taxon>Fungi</taxon>
        <taxon>Dikarya</taxon>
        <taxon>Basidiomycota</taxon>
        <taxon>Agaricomycotina</taxon>
        <taxon>Agaricomycetes</taxon>
        <taxon>Cantharellales</taxon>
        <taxon>Botryobasidiaceae</taxon>
        <taxon>Botryobasidium</taxon>
    </lineage>
</organism>
<dbReference type="OrthoDB" id="78947at2759"/>
<name>A0A067N3B5_BOTB1</name>
<accession>A0A067N3B5</accession>
<dbReference type="FunCoup" id="A0A067N3B5">
    <property type="interactions" value="310"/>
</dbReference>
<comment type="similarity">
    <text evidence="1">Belongs to the thioredoxin family.</text>
</comment>
<dbReference type="InParanoid" id="A0A067N3B5"/>
<dbReference type="InterPro" id="IPR045108">
    <property type="entry name" value="TXNDC17-like"/>
</dbReference>
<protein>
    <recommendedName>
        <fullName evidence="2">Thioredoxin domain-containing protein</fullName>
    </recommendedName>
</protein>
<reference evidence="4" key="1">
    <citation type="journal article" date="2014" name="Proc. Natl. Acad. Sci. U.S.A.">
        <title>Extensive sampling of basidiomycete genomes demonstrates inadequacy of the white-rot/brown-rot paradigm for wood decay fungi.</title>
        <authorList>
            <person name="Riley R."/>
            <person name="Salamov A.A."/>
            <person name="Brown D.W."/>
            <person name="Nagy L.G."/>
            <person name="Floudas D."/>
            <person name="Held B.W."/>
            <person name="Levasseur A."/>
            <person name="Lombard V."/>
            <person name="Morin E."/>
            <person name="Otillar R."/>
            <person name="Lindquist E.A."/>
            <person name="Sun H."/>
            <person name="LaButti K.M."/>
            <person name="Schmutz J."/>
            <person name="Jabbour D."/>
            <person name="Luo H."/>
            <person name="Baker S.E."/>
            <person name="Pisabarro A.G."/>
            <person name="Walton J.D."/>
            <person name="Blanchette R.A."/>
            <person name="Henrissat B."/>
            <person name="Martin F."/>
            <person name="Cullen D."/>
            <person name="Hibbett D.S."/>
            <person name="Grigoriev I.V."/>
        </authorList>
    </citation>
    <scope>NUCLEOTIDE SEQUENCE [LARGE SCALE GENOMIC DNA]</scope>
    <source>
        <strain evidence="4">FD-172 SS1</strain>
    </source>
</reference>
<dbReference type="GO" id="GO:0047134">
    <property type="term" value="F:protein-disulfide reductase [NAD(P)H] activity"/>
    <property type="evidence" value="ECO:0007669"/>
    <property type="project" value="InterPro"/>
</dbReference>
<dbReference type="Gene3D" id="3.40.30.10">
    <property type="entry name" value="Glutaredoxin"/>
    <property type="match status" value="1"/>
</dbReference>
<dbReference type="EMBL" id="KL198022">
    <property type="protein sequence ID" value="KDQ18261.1"/>
    <property type="molecule type" value="Genomic_DNA"/>
</dbReference>
<dbReference type="HOGENOM" id="CLU_120161_2_0_1"/>
<dbReference type="GO" id="GO:0005829">
    <property type="term" value="C:cytosol"/>
    <property type="evidence" value="ECO:0007669"/>
    <property type="project" value="TreeGrafter"/>
</dbReference>
<proteinExistence type="inferred from homology"/>
<dbReference type="AlphaFoldDB" id="A0A067N3B5"/>
<sequence length="123" mass="13973">MPLIENPLPSLLSTITGPSPPTRLYLIFYSNIDAGTGKMWCPDCRDVDPTVRQRFQGANAPTGVVRWVGNKAEWKSPDNEFRKQWKIDCVPTIIRVKDGVEVSRLVDTKEILDQEKLDAFLQE</sequence>
<feature type="domain" description="Thioredoxin" evidence="2">
    <location>
        <begin position="23"/>
        <end position="122"/>
    </location>
</feature>
<evidence type="ECO:0000259" key="2">
    <source>
        <dbReference type="Pfam" id="PF06110"/>
    </source>
</evidence>
<evidence type="ECO:0000313" key="4">
    <source>
        <dbReference type="Proteomes" id="UP000027195"/>
    </source>
</evidence>
<keyword evidence="4" id="KW-1185">Reference proteome</keyword>
<evidence type="ECO:0000256" key="1">
    <source>
        <dbReference type="ARBA" id="ARBA00008987"/>
    </source>
</evidence>
<dbReference type="PANTHER" id="PTHR12452:SF0">
    <property type="entry name" value="THIOREDOXIN DOMAIN-CONTAINING PROTEIN 17"/>
    <property type="match status" value="1"/>
</dbReference>
<dbReference type="Pfam" id="PF06110">
    <property type="entry name" value="TXD17-like_Trx"/>
    <property type="match status" value="1"/>
</dbReference>
<dbReference type="InterPro" id="IPR036249">
    <property type="entry name" value="Thioredoxin-like_sf"/>
</dbReference>